<evidence type="ECO:0000256" key="1">
    <source>
        <dbReference type="SAM" id="MobiDB-lite"/>
    </source>
</evidence>
<keyword evidence="3" id="KW-1185">Reference proteome</keyword>
<evidence type="ECO:0000313" key="3">
    <source>
        <dbReference type="Proteomes" id="UP000828390"/>
    </source>
</evidence>
<evidence type="ECO:0000313" key="2">
    <source>
        <dbReference type="EMBL" id="KAH3700028.1"/>
    </source>
</evidence>
<accession>A0A9D3YJM0</accession>
<reference evidence="2" key="2">
    <citation type="submission" date="2020-11" db="EMBL/GenBank/DDBJ databases">
        <authorList>
            <person name="McCartney M.A."/>
            <person name="Auch B."/>
            <person name="Kono T."/>
            <person name="Mallez S."/>
            <person name="Becker A."/>
            <person name="Gohl D.M."/>
            <person name="Silverstein K.A.T."/>
            <person name="Koren S."/>
            <person name="Bechman K.B."/>
            <person name="Herman A."/>
            <person name="Abrahante J.E."/>
            <person name="Garbe J."/>
        </authorList>
    </citation>
    <scope>NUCLEOTIDE SEQUENCE</scope>
    <source>
        <strain evidence="2">Duluth1</strain>
        <tissue evidence="2">Whole animal</tissue>
    </source>
</reference>
<sequence>MGKQGLGEMNDNERDSTTCAPQETWSSEGVFAITEGYTLQLGCYQICHRRTRSTTCA</sequence>
<dbReference type="Proteomes" id="UP000828390">
    <property type="component" value="Unassembled WGS sequence"/>
</dbReference>
<name>A0A9D3YJM0_DREPO</name>
<gene>
    <name evidence="2" type="ORF">DPMN_074993</name>
</gene>
<organism evidence="2 3">
    <name type="scientific">Dreissena polymorpha</name>
    <name type="common">Zebra mussel</name>
    <name type="synonym">Mytilus polymorpha</name>
    <dbReference type="NCBI Taxonomy" id="45954"/>
    <lineage>
        <taxon>Eukaryota</taxon>
        <taxon>Metazoa</taxon>
        <taxon>Spiralia</taxon>
        <taxon>Lophotrochozoa</taxon>
        <taxon>Mollusca</taxon>
        <taxon>Bivalvia</taxon>
        <taxon>Autobranchia</taxon>
        <taxon>Heteroconchia</taxon>
        <taxon>Euheterodonta</taxon>
        <taxon>Imparidentia</taxon>
        <taxon>Neoheterodontei</taxon>
        <taxon>Myida</taxon>
        <taxon>Dreissenoidea</taxon>
        <taxon>Dreissenidae</taxon>
        <taxon>Dreissena</taxon>
    </lineage>
</organism>
<feature type="region of interest" description="Disordered" evidence="1">
    <location>
        <begin position="1"/>
        <end position="21"/>
    </location>
</feature>
<comment type="caution">
    <text evidence="2">The sequence shown here is derived from an EMBL/GenBank/DDBJ whole genome shotgun (WGS) entry which is preliminary data.</text>
</comment>
<protein>
    <submittedName>
        <fullName evidence="2">Uncharacterized protein</fullName>
    </submittedName>
</protein>
<proteinExistence type="predicted"/>
<reference evidence="2" key="1">
    <citation type="journal article" date="2019" name="bioRxiv">
        <title>The Genome of the Zebra Mussel, Dreissena polymorpha: A Resource for Invasive Species Research.</title>
        <authorList>
            <person name="McCartney M.A."/>
            <person name="Auch B."/>
            <person name="Kono T."/>
            <person name="Mallez S."/>
            <person name="Zhang Y."/>
            <person name="Obille A."/>
            <person name="Becker A."/>
            <person name="Abrahante J.E."/>
            <person name="Garbe J."/>
            <person name="Badalamenti J.P."/>
            <person name="Herman A."/>
            <person name="Mangelson H."/>
            <person name="Liachko I."/>
            <person name="Sullivan S."/>
            <person name="Sone E.D."/>
            <person name="Koren S."/>
            <person name="Silverstein K.A.T."/>
            <person name="Beckman K.B."/>
            <person name="Gohl D.M."/>
        </authorList>
    </citation>
    <scope>NUCLEOTIDE SEQUENCE</scope>
    <source>
        <strain evidence="2">Duluth1</strain>
        <tissue evidence="2">Whole animal</tissue>
    </source>
</reference>
<dbReference type="EMBL" id="JAIWYP010000015">
    <property type="protein sequence ID" value="KAH3700028.1"/>
    <property type="molecule type" value="Genomic_DNA"/>
</dbReference>
<dbReference type="AlphaFoldDB" id="A0A9D3YJM0"/>